<sequence>MAKNLLKMKMRMMMMMIFPHLLMFLNLLSQFGLRFDDIRWQNHINSLKPLGLNILLNSCCKSPVRCLRFADHTGLLSLSYNSVPLPFLEDAYVFLSPINSTFRVPSHSHSFLSISKEKPIPNMICLITKEEHSGSLQLLTQDQQTLF</sequence>
<comment type="caution">
    <text evidence="1">The sequence shown here is derived from an EMBL/GenBank/DDBJ whole genome shotgun (WGS) entry which is preliminary data.</text>
</comment>
<dbReference type="AlphaFoldDB" id="A0A9W9ZJ19"/>
<dbReference type="EMBL" id="MU825919">
    <property type="protein sequence ID" value="KAJ7382612.1"/>
    <property type="molecule type" value="Genomic_DNA"/>
</dbReference>
<organism evidence="1 2">
    <name type="scientific">Desmophyllum pertusum</name>
    <dbReference type="NCBI Taxonomy" id="174260"/>
    <lineage>
        <taxon>Eukaryota</taxon>
        <taxon>Metazoa</taxon>
        <taxon>Cnidaria</taxon>
        <taxon>Anthozoa</taxon>
        <taxon>Hexacorallia</taxon>
        <taxon>Scleractinia</taxon>
        <taxon>Caryophylliina</taxon>
        <taxon>Caryophylliidae</taxon>
        <taxon>Desmophyllum</taxon>
    </lineage>
</organism>
<dbReference type="PANTHER" id="PTHR13219">
    <property type="entry name" value="TRANSMEMBRANE PROTEIN 94"/>
    <property type="match status" value="1"/>
</dbReference>
<gene>
    <name evidence="1" type="ORF">OS493_033970</name>
</gene>
<dbReference type="InterPro" id="IPR039720">
    <property type="entry name" value="TMEM94"/>
</dbReference>
<protein>
    <submittedName>
        <fullName evidence="1">Uncharacterized protein</fullName>
    </submittedName>
</protein>
<keyword evidence="2" id="KW-1185">Reference proteome</keyword>
<name>A0A9W9ZJ19_9CNID</name>
<dbReference type="PANTHER" id="PTHR13219:SF6">
    <property type="entry name" value="TRANSMEMBRANE PROTEIN 94"/>
    <property type="match status" value="1"/>
</dbReference>
<proteinExistence type="predicted"/>
<evidence type="ECO:0000313" key="1">
    <source>
        <dbReference type="EMBL" id="KAJ7382612.1"/>
    </source>
</evidence>
<accession>A0A9W9ZJ19</accession>
<dbReference type="OrthoDB" id="5568754at2759"/>
<evidence type="ECO:0000313" key="2">
    <source>
        <dbReference type="Proteomes" id="UP001163046"/>
    </source>
</evidence>
<dbReference type="Proteomes" id="UP001163046">
    <property type="component" value="Unassembled WGS sequence"/>
</dbReference>
<reference evidence="1" key="1">
    <citation type="submission" date="2023-01" db="EMBL/GenBank/DDBJ databases">
        <title>Genome assembly of the deep-sea coral Lophelia pertusa.</title>
        <authorList>
            <person name="Herrera S."/>
            <person name="Cordes E."/>
        </authorList>
    </citation>
    <scope>NUCLEOTIDE SEQUENCE</scope>
    <source>
        <strain evidence="1">USNM1676648</strain>
        <tissue evidence="1">Polyp</tissue>
    </source>
</reference>